<proteinExistence type="predicted"/>
<dbReference type="EMBL" id="MWPV01000002">
    <property type="protein sequence ID" value="OUL58082.1"/>
    <property type="molecule type" value="Genomic_DNA"/>
</dbReference>
<evidence type="ECO:0000313" key="3">
    <source>
        <dbReference type="Proteomes" id="UP000194841"/>
    </source>
</evidence>
<evidence type="ECO:0000313" key="2">
    <source>
        <dbReference type="EMBL" id="OUL58082.1"/>
    </source>
</evidence>
<evidence type="ECO:0008006" key="4">
    <source>
        <dbReference type="Google" id="ProtNLM"/>
    </source>
</evidence>
<keyword evidence="3" id="KW-1185">Reference proteome</keyword>
<feature type="transmembrane region" description="Helical" evidence="1">
    <location>
        <begin position="49"/>
        <end position="66"/>
    </location>
</feature>
<dbReference type="InterPro" id="IPR009305">
    <property type="entry name" value="Mpo1-like"/>
</dbReference>
<dbReference type="GO" id="GO:0016020">
    <property type="term" value="C:membrane"/>
    <property type="evidence" value="ECO:0007669"/>
    <property type="project" value="GOC"/>
</dbReference>
<feature type="transmembrane region" description="Helical" evidence="1">
    <location>
        <begin position="129"/>
        <end position="149"/>
    </location>
</feature>
<dbReference type="RefSeq" id="WP_086743387.1">
    <property type="nucleotide sequence ID" value="NZ_MWPV01000002.1"/>
</dbReference>
<dbReference type="AlphaFoldDB" id="A0A244CR52"/>
<keyword evidence="1" id="KW-0472">Membrane</keyword>
<feature type="transmembrane region" description="Helical" evidence="1">
    <location>
        <begin position="21"/>
        <end position="43"/>
    </location>
</feature>
<protein>
    <recommendedName>
        <fullName evidence="4">DUF962 domain-containing protein</fullName>
    </recommendedName>
</protein>
<reference evidence="2 3" key="1">
    <citation type="submission" date="2017-02" db="EMBL/GenBank/DDBJ databases">
        <title>Pseudoalteromonas ulvae TC14 Genome.</title>
        <authorList>
            <person name="Molmeret M."/>
        </authorList>
    </citation>
    <scope>NUCLEOTIDE SEQUENCE [LARGE SCALE GENOMIC DNA]</scope>
    <source>
        <strain evidence="2">TC14</strain>
    </source>
</reference>
<dbReference type="PANTHER" id="PTHR28026:SF9">
    <property type="entry name" value="2-HYDROXY-PALMITIC ACID DIOXYGENASE MPO1"/>
    <property type="match status" value="1"/>
</dbReference>
<keyword evidence="1" id="KW-0812">Transmembrane</keyword>
<gene>
    <name evidence="2" type="ORF">B1199_06930</name>
</gene>
<dbReference type="GO" id="GO:0046521">
    <property type="term" value="P:sphingoid catabolic process"/>
    <property type="evidence" value="ECO:0007669"/>
    <property type="project" value="TreeGrafter"/>
</dbReference>
<sequence>MKSLQQHLINYARYHRDPRNINTHFIGIPLIVLSIIVLLNLIMLPLLGLTMKLGVVIAVITCGFYIKLDIKLGVIMTLFMALLCLVASVISDFEHALLLGIALFVIGWVFQFVGHYFEGKKPAFVDDLMGLVIGPLFVIAEMLFLLGLFKELKSTIEQQAGIVENQT</sequence>
<feature type="transmembrane region" description="Helical" evidence="1">
    <location>
        <begin position="96"/>
        <end position="117"/>
    </location>
</feature>
<organism evidence="2 3">
    <name type="scientific">Pseudoalteromonas ulvae</name>
    <dbReference type="NCBI Taxonomy" id="107327"/>
    <lineage>
        <taxon>Bacteria</taxon>
        <taxon>Pseudomonadati</taxon>
        <taxon>Pseudomonadota</taxon>
        <taxon>Gammaproteobacteria</taxon>
        <taxon>Alteromonadales</taxon>
        <taxon>Pseudoalteromonadaceae</taxon>
        <taxon>Pseudoalteromonas</taxon>
    </lineage>
</organism>
<feature type="transmembrane region" description="Helical" evidence="1">
    <location>
        <begin position="73"/>
        <end position="90"/>
    </location>
</feature>
<evidence type="ECO:0000256" key="1">
    <source>
        <dbReference type="SAM" id="Phobius"/>
    </source>
</evidence>
<dbReference type="OrthoDB" id="5515308at2"/>
<accession>A0A244CR52</accession>
<dbReference type="PANTHER" id="PTHR28026">
    <property type="entry name" value="DUF962 DOMAIN PROTEIN (AFU_ORTHOLOGUE AFUA_8G05310)"/>
    <property type="match status" value="1"/>
</dbReference>
<keyword evidence="1" id="KW-1133">Transmembrane helix</keyword>
<dbReference type="Pfam" id="PF06127">
    <property type="entry name" value="Mpo1-like"/>
    <property type="match status" value="1"/>
</dbReference>
<name>A0A244CR52_PSEDV</name>
<comment type="caution">
    <text evidence="2">The sequence shown here is derived from an EMBL/GenBank/DDBJ whole genome shotgun (WGS) entry which is preliminary data.</text>
</comment>
<dbReference type="Proteomes" id="UP000194841">
    <property type="component" value="Unassembled WGS sequence"/>
</dbReference>